<protein>
    <submittedName>
        <fullName evidence="1">Uncharacterized protein</fullName>
    </submittedName>
</protein>
<dbReference type="AlphaFoldDB" id="A0A932GRT5"/>
<gene>
    <name evidence="1" type="ORF">HYY65_12430</name>
</gene>
<reference evidence="1" key="1">
    <citation type="submission" date="2020-07" db="EMBL/GenBank/DDBJ databases">
        <title>Huge and variable diversity of episymbiotic CPR bacteria and DPANN archaea in groundwater ecosystems.</title>
        <authorList>
            <person name="He C.Y."/>
            <person name="Keren R."/>
            <person name="Whittaker M."/>
            <person name="Farag I.F."/>
            <person name="Doudna J."/>
            <person name="Cate J.H.D."/>
            <person name="Banfield J.F."/>
        </authorList>
    </citation>
    <scope>NUCLEOTIDE SEQUENCE</scope>
    <source>
        <strain evidence="1">NC_groundwater_717_Ag_S-0.2um_59_8</strain>
    </source>
</reference>
<name>A0A932GRT5_UNCTE</name>
<evidence type="ECO:0000313" key="1">
    <source>
        <dbReference type="EMBL" id="MBI3015830.1"/>
    </source>
</evidence>
<dbReference type="Proteomes" id="UP000741360">
    <property type="component" value="Unassembled WGS sequence"/>
</dbReference>
<organism evidence="1 2">
    <name type="scientific">Tectimicrobiota bacterium</name>
    <dbReference type="NCBI Taxonomy" id="2528274"/>
    <lineage>
        <taxon>Bacteria</taxon>
        <taxon>Pseudomonadati</taxon>
        <taxon>Nitrospinota/Tectimicrobiota group</taxon>
        <taxon>Candidatus Tectimicrobiota</taxon>
    </lineage>
</organism>
<evidence type="ECO:0000313" key="2">
    <source>
        <dbReference type="Proteomes" id="UP000741360"/>
    </source>
</evidence>
<accession>A0A932GRT5</accession>
<proteinExistence type="predicted"/>
<comment type="caution">
    <text evidence="1">The sequence shown here is derived from an EMBL/GenBank/DDBJ whole genome shotgun (WGS) entry which is preliminary data.</text>
</comment>
<dbReference type="EMBL" id="JACPSX010000239">
    <property type="protein sequence ID" value="MBI3015830.1"/>
    <property type="molecule type" value="Genomic_DNA"/>
</dbReference>
<sequence length="106" mass="12164">MDEDDRIIPSGPFKGKKVEFAPTTGIDMFLDIAEDFMRRIFDFEPGNYLITDESSHSDFTGLDEMDMSDIHKKIREVYDLDPSDVPSGNLLEIFLRIHRSKYGSPS</sequence>